<proteinExistence type="predicted"/>
<accession>A0A1B1BQT6</accession>
<dbReference type="CDD" id="cd12797">
    <property type="entry name" value="M23_peptidase"/>
    <property type="match status" value="1"/>
</dbReference>
<dbReference type="KEGG" id="cart:PA27867_3954"/>
<dbReference type="Gene3D" id="2.70.70.10">
    <property type="entry name" value="Glucose Permease (Domain IIA)"/>
    <property type="match status" value="1"/>
</dbReference>
<dbReference type="PATRIC" id="fig|670052.7.peg.4064"/>
<dbReference type="EMBL" id="CP016284">
    <property type="protein sequence ID" value="ANP74861.1"/>
    <property type="molecule type" value="Genomic_DNA"/>
</dbReference>
<dbReference type="RefSeq" id="WP_066600681.1">
    <property type="nucleotide sequence ID" value="NZ_CP016284.1"/>
</dbReference>
<dbReference type="InterPro" id="IPR050570">
    <property type="entry name" value="Cell_wall_metabolism_enzyme"/>
</dbReference>
<feature type="domain" description="M23ase beta-sheet core" evidence="1">
    <location>
        <begin position="236"/>
        <end position="316"/>
    </location>
</feature>
<keyword evidence="3" id="KW-1185">Reference proteome</keyword>
<dbReference type="PANTHER" id="PTHR21666">
    <property type="entry name" value="PEPTIDASE-RELATED"/>
    <property type="match status" value="1"/>
</dbReference>
<dbReference type="GO" id="GO:0004222">
    <property type="term" value="F:metalloendopeptidase activity"/>
    <property type="evidence" value="ECO:0007669"/>
    <property type="project" value="TreeGrafter"/>
</dbReference>
<sequence precursor="true">MADSKGKGGLLLIGTPLVVLAAAVFLVVILSAGGGSAAACTGGAGTVNPDTITDGSVAGYSGEQLRNAALIMNAATTLSLGRDAQVIGVMTAMGESSLTVLDNGDAVGPDSRGLFQQRANGAWGSYEDRMDPTISATNFFTALIAVTGWDTTEPTLAAHDVQGNADPFHYETYFTAADQVVTALTGDGAAGGGCASGSIVFPLGAGYSMTDDYGPRISPVAGASSWHPAVDLQRYPNPCGDQIYSITNGTVTYIDGYQVTIKSPEGYSVTYMHMKLSDVSVTVGDTVAPNQPIALVGTEGPSTGCHLDLRINKTGSTNSAVSALTDGMDLGGPVATAGYVNPEEFYALFGMDLCAADTCSRNIS</sequence>
<gene>
    <name evidence="2" type="ORF">PA27867_3954</name>
</gene>
<organism evidence="2 3">
    <name type="scientific">Cryobacterium arcticum</name>
    <dbReference type="NCBI Taxonomy" id="670052"/>
    <lineage>
        <taxon>Bacteria</taxon>
        <taxon>Bacillati</taxon>
        <taxon>Actinomycetota</taxon>
        <taxon>Actinomycetes</taxon>
        <taxon>Micrococcales</taxon>
        <taxon>Microbacteriaceae</taxon>
        <taxon>Cryobacterium</taxon>
    </lineage>
</organism>
<evidence type="ECO:0000259" key="1">
    <source>
        <dbReference type="Pfam" id="PF01551"/>
    </source>
</evidence>
<geneLocation type="plasmid" evidence="3">
    <name>pp27867_2</name>
</geneLocation>
<dbReference type="InterPro" id="IPR011055">
    <property type="entry name" value="Dup_hybrid_motif"/>
</dbReference>
<evidence type="ECO:0000313" key="3">
    <source>
        <dbReference type="Proteomes" id="UP000092582"/>
    </source>
</evidence>
<keyword evidence="2" id="KW-0614">Plasmid</keyword>
<dbReference type="OrthoDB" id="5496837at2"/>
<evidence type="ECO:0000313" key="2">
    <source>
        <dbReference type="EMBL" id="ANP74861.1"/>
    </source>
</evidence>
<reference evidence="2 3" key="1">
    <citation type="submission" date="2016-06" db="EMBL/GenBank/DDBJ databases">
        <title>Genome sequencing of Cryobacterium arcticum PAMC 27867.</title>
        <authorList>
            <person name="Lee J."/>
            <person name="Kim O.-S."/>
        </authorList>
    </citation>
    <scope>NUCLEOTIDE SEQUENCE [LARGE SCALE GENOMIC DNA]</scope>
    <source>
        <strain evidence="2 3">PAMC 27867</strain>
        <plasmid evidence="3">pp27867_2</plasmid>
    </source>
</reference>
<dbReference type="InterPro" id="IPR016047">
    <property type="entry name" value="M23ase_b-sheet_dom"/>
</dbReference>
<dbReference type="SUPFAM" id="SSF51261">
    <property type="entry name" value="Duplicated hybrid motif"/>
    <property type="match status" value="1"/>
</dbReference>
<dbReference type="PANTHER" id="PTHR21666:SF270">
    <property type="entry name" value="MUREIN HYDROLASE ACTIVATOR ENVC"/>
    <property type="match status" value="1"/>
</dbReference>
<name>A0A1B1BQT6_9MICO</name>
<dbReference type="AlphaFoldDB" id="A0A1B1BQT6"/>
<dbReference type="Proteomes" id="UP000092582">
    <property type="component" value="Plasmid pP27867_2"/>
</dbReference>
<dbReference type="Pfam" id="PF01551">
    <property type="entry name" value="Peptidase_M23"/>
    <property type="match status" value="1"/>
</dbReference>
<protein>
    <submittedName>
        <fullName evidence="2">Peptidase M23</fullName>
    </submittedName>
</protein>